<gene>
    <name evidence="8" type="ordered locus">B488_01190</name>
</gene>
<keyword evidence="5" id="KW-0862">Zinc</keyword>
<dbReference type="PANTHER" id="PTHR22726">
    <property type="entry name" value="METALLOENDOPEPTIDASE OMA1"/>
    <property type="match status" value="1"/>
</dbReference>
<dbReference type="Pfam" id="PF01435">
    <property type="entry name" value="Peptidase_M48"/>
    <property type="match status" value="1"/>
</dbReference>
<dbReference type="GO" id="GO:0004222">
    <property type="term" value="F:metalloendopeptidase activity"/>
    <property type="evidence" value="ECO:0007669"/>
    <property type="project" value="InterPro"/>
</dbReference>
<dbReference type="KEGG" id="lcc:B488_01190"/>
<comment type="cofactor">
    <cofactor evidence="1">
        <name>Zn(2+)</name>
        <dbReference type="ChEBI" id="CHEBI:29105"/>
    </cofactor>
</comment>
<dbReference type="InterPro" id="IPR051156">
    <property type="entry name" value="Mito/Outer_Membr_Metalloprot"/>
</dbReference>
<dbReference type="AlphaFoldDB" id="L0ET42"/>
<name>L0ET42_LIBCB</name>
<dbReference type="RefSeq" id="WP_015272539.1">
    <property type="nucleotide sequence ID" value="NC_019907.1"/>
</dbReference>
<dbReference type="PANTHER" id="PTHR22726:SF1">
    <property type="entry name" value="METALLOENDOPEPTIDASE OMA1, MITOCHONDRIAL"/>
    <property type="match status" value="1"/>
</dbReference>
<dbReference type="GO" id="GO:0046872">
    <property type="term" value="F:metal ion binding"/>
    <property type="evidence" value="ECO:0007669"/>
    <property type="project" value="UniProtKB-KW"/>
</dbReference>
<dbReference type="CDD" id="cd07324">
    <property type="entry name" value="M48C_Oma1-like"/>
    <property type="match status" value="1"/>
</dbReference>
<keyword evidence="9" id="KW-1185">Reference proteome</keyword>
<evidence type="ECO:0000259" key="7">
    <source>
        <dbReference type="Pfam" id="PF01435"/>
    </source>
</evidence>
<organism evidence="8 9">
    <name type="scientific">Liberibacter crescens (strain BT-1)</name>
    <dbReference type="NCBI Taxonomy" id="1215343"/>
    <lineage>
        <taxon>Bacteria</taxon>
        <taxon>Pseudomonadati</taxon>
        <taxon>Pseudomonadota</taxon>
        <taxon>Alphaproteobacteria</taxon>
        <taxon>Hyphomicrobiales</taxon>
        <taxon>Rhizobiaceae</taxon>
        <taxon>Liberibacter</taxon>
    </lineage>
</organism>
<dbReference type="STRING" id="1215343.B488_01190"/>
<dbReference type="GO" id="GO:0016020">
    <property type="term" value="C:membrane"/>
    <property type="evidence" value="ECO:0007669"/>
    <property type="project" value="TreeGrafter"/>
</dbReference>
<dbReference type="EMBL" id="CP003789">
    <property type="protein sequence ID" value="AGA64112.1"/>
    <property type="molecule type" value="Genomic_DNA"/>
</dbReference>
<evidence type="ECO:0000256" key="4">
    <source>
        <dbReference type="ARBA" id="ARBA00022801"/>
    </source>
</evidence>
<sequence length="480" mass="54101">MFVFVLSSCQFNEFFYQDKSSESVVGPSSHPQIVEKLRDKNSRIRLDIEQHFRIVSGYGGEYHNKKVELLLARIVGALTRVSGSSKHLYRVIILNSSSVNAFALPGGNLYVTRGLLALCNDASEVAAVLAHEMAHIILNHGVERQQEQQKSFNQLAMSDMVPSDITEKQMFAQKKLQLAAFSRNQELQADATSVRMLSKAGYDPYAAVRFLSLMSEYNKFALIYADSKQNFNFLANHPSTPQRIQLIRLAAANFSVDENVGERGRDYYLLGIDGLLYSDVPENGFLLGQTFFNKTLGISFDIPFGFQGGTKSEVLLAVSHDGVTIRFDTIDNFNNMSLINYIKSGWVKGINLETIKSVKINDLDAITSKAFVDRWSFDVTIISYQRYILRLITAVPKDSNALEATTEVLRNSFHRMSSNEINKLKPLYVRILQVQPNDSIEKLAKKIQGTDRSIEFFKIINEIKDNAVFRSKGLIKVISE</sequence>
<dbReference type="Proteomes" id="UP000010799">
    <property type="component" value="Chromosome"/>
</dbReference>
<dbReference type="Gene3D" id="3.30.2010.10">
    <property type="entry name" value="Metalloproteases ('zincins'), catalytic domain"/>
    <property type="match status" value="1"/>
</dbReference>
<keyword evidence="4" id="KW-0378">Hydrolase</keyword>
<dbReference type="HOGENOM" id="CLU_029002_5_1_5"/>
<reference evidence="8 9" key="1">
    <citation type="journal article" date="2012" name="Stand. Genomic Sci.">
        <title>Complete genome sequence of Liberibacter crescens BT-1.</title>
        <authorList>
            <person name="Leonard M.T."/>
            <person name="Fagen J.R."/>
            <person name="Davis-Richardson A.G."/>
            <person name="Davis M.J."/>
            <person name="Triplett E.W."/>
        </authorList>
    </citation>
    <scope>NUCLEOTIDE SEQUENCE [LARGE SCALE GENOMIC DNA]</scope>
    <source>
        <strain evidence="8 9">BT-1</strain>
    </source>
</reference>
<proteinExistence type="predicted"/>
<evidence type="ECO:0000313" key="8">
    <source>
        <dbReference type="EMBL" id="AGA64112.1"/>
    </source>
</evidence>
<evidence type="ECO:0000256" key="1">
    <source>
        <dbReference type="ARBA" id="ARBA00001947"/>
    </source>
</evidence>
<evidence type="ECO:0000256" key="3">
    <source>
        <dbReference type="ARBA" id="ARBA00022723"/>
    </source>
</evidence>
<dbReference type="eggNOG" id="COG4784">
    <property type="taxonomic scope" value="Bacteria"/>
</dbReference>
<dbReference type="PATRIC" id="fig|1215343.11.peg.126"/>
<feature type="domain" description="Peptidase M48" evidence="7">
    <location>
        <begin position="71"/>
        <end position="248"/>
    </location>
</feature>
<accession>L0ET42</accession>
<dbReference type="GO" id="GO:0051603">
    <property type="term" value="P:proteolysis involved in protein catabolic process"/>
    <property type="evidence" value="ECO:0007669"/>
    <property type="project" value="TreeGrafter"/>
</dbReference>
<evidence type="ECO:0000256" key="6">
    <source>
        <dbReference type="ARBA" id="ARBA00023049"/>
    </source>
</evidence>
<keyword evidence="3" id="KW-0479">Metal-binding</keyword>
<evidence type="ECO:0000313" key="9">
    <source>
        <dbReference type="Proteomes" id="UP000010799"/>
    </source>
</evidence>
<keyword evidence="6" id="KW-0482">Metalloprotease</keyword>
<dbReference type="InterPro" id="IPR001915">
    <property type="entry name" value="Peptidase_M48"/>
</dbReference>
<protein>
    <submittedName>
        <fullName evidence="8">Putative Zn-dependent protease</fullName>
    </submittedName>
</protein>
<keyword evidence="2 8" id="KW-0645">Protease</keyword>
<evidence type="ECO:0000256" key="5">
    <source>
        <dbReference type="ARBA" id="ARBA00022833"/>
    </source>
</evidence>
<evidence type="ECO:0000256" key="2">
    <source>
        <dbReference type="ARBA" id="ARBA00022670"/>
    </source>
</evidence>